<dbReference type="SUPFAM" id="SSF52413">
    <property type="entry name" value="UDP-glucose/GDP-mannose dehydrogenase C-terminal domain"/>
    <property type="match status" value="1"/>
</dbReference>
<dbReference type="InterPro" id="IPR001732">
    <property type="entry name" value="UDP-Glc/GDP-Man_DH_N"/>
</dbReference>
<evidence type="ECO:0000256" key="2">
    <source>
        <dbReference type="ARBA" id="ARBA00023027"/>
    </source>
</evidence>
<dbReference type="GO" id="GO:0016616">
    <property type="term" value="F:oxidoreductase activity, acting on the CH-OH group of donors, NAD or NADP as acceptor"/>
    <property type="evidence" value="ECO:0007669"/>
    <property type="project" value="InterPro"/>
</dbReference>
<dbReference type="InterPro" id="IPR036291">
    <property type="entry name" value="NAD(P)-bd_dom_sf"/>
</dbReference>
<dbReference type="SUPFAM" id="SSF48179">
    <property type="entry name" value="6-phosphogluconate dehydrogenase C-terminal domain-like"/>
    <property type="match status" value="1"/>
</dbReference>
<feature type="domain" description="UDP-glucose/GDP-mannose dehydrogenase C-terminal" evidence="3">
    <location>
        <begin position="332"/>
        <end position="431"/>
    </location>
</feature>
<dbReference type="PANTHER" id="PTHR43491:SF1">
    <property type="entry name" value="UDP-N-ACETYL-D-MANNOSAMINE DEHYDROGENASE"/>
    <property type="match status" value="1"/>
</dbReference>
<dbReference type="InterPro" id="IPR028359">
    <property type="entry name" value="UDP_ManNAc/GlcNAc_DH"/>
</dbReference>
<dbReference type="SUPFAM" id="SSF51735">
    <property type="entry name" value="NAD(P)-binding Rossmann-fold domains"/>
    <property type="match status" value="1"/>
</dbReference>
<dbReference type="SMART" id="SM00984">
    <property type="entry name" value="UDPG_MGDP_dh_C"/>
    <property type="match status" value="1"/>
</dbReference>
<dbReference type="InterPro" id="IPR036220">
    <property type="entry name" value="UDP-Glc/GDP-Man_DH_C_sf"/>
</dbReference>
<reference evidence="4" key="1">
    <citation type="journal article" date="2015" name="Nature">
        <title>Complex archaea that bridge the gap between prokaryotes and eukaryotes.</title>
        <authorList>
            <person name="Spang A."/>
            <person name="Saw J.H."/>
            <person name="Jorgensen S.L."/>
            <person name="Zaremba-Niedzwiedzka K."/>
            <person name="Martijn J."/>
            <person name="Lind A.E."/>
            <person name="van Eijk R."/>
            <person name="Schleper C."/>
            <person name="Guy L."/>
            <person name="Ettema T.J."/>
        </authorList>
    </citation>
    <scope>NUCLEOTIDE SEQUENCE</scope>
</reference>
<dbReference type="EMBL" id="LAZR01002458">
    <property type="protein sequence ID" value="KKN29788.1"/>
    <property type="molecule type" value="Genomic_DNA"/>
</dbReference>
<dbReference type="Gene3D" id="3.40.50.720">
    <property type="entry name" value="NAD(P)-binding Rossmann-like Domain"/>
    <property type="match status" value="2"/>
</dbReference>
<dbReference type="GO" id="GO:0051287">
    <property type="term" value="F:NAD binding"/>
    <property type="evidence" value="ECO:0007669"/>
    <property type="project" value="InterPro"/>
</dbReference>
<dbReference type="AlphaFoldDB" id="A0A0F9SKP8"/>
<dbReference type="GO" id="GO:0000271">
    <property type="term" value="P:polysaccharide biosynthetic process"/>
    <property type="evidence" value="ECO:0007669"/>
    <property type="project" value="InterPro"/>
</dbReference>
<dbReference type="InterPro" id="IPR014027">
    <property type="entry name" value="UDP-Glc/GDP-Man_DH_C"/>
</dbReference>
<dbReference type="GO" id="GO:0016628">
    <property type="term" value="F:oxidoreductase activity, acting on the CH-CH group of donors, NAD or NADP as acceptor"/>
    <property type="evidence" value="ECO:0007669"/>
    <property type="project" value="InterPro"/>
</dbReference>
<dbReference type="InterPro" id="IPR014026">
    <property type="entry name" value="UDP-Glc/GDP-Man_DH_dimer"/>
</dbReference>
<comment type="caution">
    <text evidence="4">The sequence shown here is derived from an EMBL/GenBank/DDBJ whole genome shotgun (WGS) entry which is preliminary data.</text>
</comment>
<dbReference type="InterPro" id="IPR017476">
    <property type="entry name" value="UDP-Glc/GDP-Man"/>
</dbReference>
<gene>
    <name evidence="4" type="ORF">LCGC14_0840560</name>
</gene>
<dbReference type="PANTHER" id="PTHR43491">
    <property type="entry name" value="UDP-N-ACETYL-D-MANNOSAMINE DEHYDROGENASE"/>
    <property type="match status" value="1"/>
</dbReference>
<organism evidence="4">
    <name type="scientific">marine sediment metagenome</name>
    <dbReference type="NCBI Taxonomy" id="412755"/>
    <lineage>
        <taxon>unclassified sequences</taxon>
        <taxon>metagenomes</taxon>
        <taxon>ecological metagenomes</taxon>
    </lineage>
</organism>
<dbReference type="NCBIfam" id="TIGR03026">
    <property type="entry name" value="NDP-sugDHase"/>
    <property type="match status" value="1"/>
</dbReference>
<dbReference type="PIRSF" id="PIRSF500136">
    <property type="entry name" value="UDP_ManNAc_DH"/>
    <property type="match status" value="1"/>
</dbReference>
<dbReference type="InterPro" id="IPR008927">
    <property type="entry name" value="6-PGluconate_DH-like_C_sf"/>
</dbReference>
<keyword evidence="2" id="KW-0520">NAD</keyword>
<dbReference type="Pfam" id="PF03720">
    <property type="entry name" value="UDPG_MGDP_dh_C"/>
    <property type="match status" value="1"/>
</dbReference>
<evidence type="ECO:0000313" key="4">
    <source>
        <dbReference type="EMBL" id="KKN29788.1"/>
    </source>
</evidence>
<dbReference type="Pfam" id="PF00984">
    <property type="entry name" value="UDPG_MGDP_dh"/>
    <property type="match status" value="1"/>
</dbReference>
<evidence type="ECO:0000259" key="3">
    <source>
        <dbReference type="SMART" id="SM00984"/>
    </source>
</evidence>
<proteinExistence type="predicted"/>
<accession>A0A0F9SKP8</accession>
<dbReference type="Pfam" id="PF03721">
    <property type="entry name" value="UDPG_MGDP_dh_N"/>
    <property type="match status" value="1"/>
</dbReference>
<evidence type="ECO:0000256" key="1">
    <source>
        <dbReference type="ARBA" id="ARBA00023002"/>
    </source>
</evidence>
<keyword evidence="1" id="KW-0560">Oxidoreductase</keyword>
<protein>
    <recommendedName>
        <fullName evidence="3">UDP-glucose/GDP-mannose dehydrogenase C-terminal domain-containing protein</fullName>
    </recommendedName>
</protein>
<dbReference type="PIRSF" id="PIRSF000124">
    <property type="entry name" value="UDPglc_GDPman_dh"/>
    <property type="match status" value="1"/>
</dbReference>
<name>A0A0F9SKP8_9ZZZZ</name>
<sequence>MSKEALSLENKISKKEARIGVVGLGYVGLPLVKTFLNKGFGVLGFDVDEKKVEMLNQAKSYIKHFTGEELKIFLEKKKFQATTDFGLLAKVDVIIICVPTPLDSHKNPDLSYVLTTTEVISKHLRKGQLVVLESTTYPGTTEEEMLPLLEAGGLKAGEDFFLAYSPERENPGDKVYTTEKIPKIVGGVTPGCRRVAKILYDQIVVKTVPVSSPKVAEATKLMENIFRSVNIAMVNEMKMIFDRMGIDIWEVVEAASTKPFGFMTFLPGPGYGGHCIPVDPFYLAWKAKEVDHPTKFIELAGEINTFMPYYVVTKTIEALNERGKSIKGARILILGIAYKKDIDDQRESPALKIISLLQNKGAKVSYNDPYVPQSYGHRDYPGLELKSVALTEKMLKKFDAVIIATAHSDYDFAWIAGNSSLIVDTRNAIKNKKNNVVKA</sequence>